<feature type="region of interest" description="Disordered" evidence="11">
    <location>
        <begin position="703"/>
        <end position="724"/>
    </location>
</feature>
<dbReference type="InterPro" id="IPR008428">
    <property type="entry name" value="Chond_GalNAc"/>
</dbReference>
<keyword evidence="7 10" id="KW-0333">Golgi apparatus</keyword>
<dbReference type="PANTHER" id="PTHR12369">
    <property type="entry name" value="CHONDROITIN SYNTHASE"/>
    <property type="match status" value="1"/>
</dbReference>
<evidence type="ECO:0000256" key="2">
    <source>
        <dbReference type="ARBA" id="ARBA00009239"/>
    </source>
</evidence>
<dbReference type="EC" id="2.4.1.-" evidence="10"/>
<dbReference type="InterPro" id="IPR051227">
    <property type="entry name" value="CS_glycosyltransferase"/>
</dbReference>
<evidence type="ECO:0000313" key="12">
    <source>
        <dbReference type="EnsemblMetazoa" id="AEPI005034-PA"/>
    </source>
</evidence>
<keyword evidence="3 10" id="KW-0808">Transferase</keyword>
<dbReference type="Gene3D" id="3.90.550.50">
    <property type="match status" value="1"/>
</dbReference>
<keyword evidence="6 10" id="KW-1133">Transmembrane helix</keyword>
<comment type="subcellular location">
    <subcellularLocation>
        <location evidence="1 10">Golgi apparatus</location>
        <location evidence="1 10">Golgi stack membrane</location>
        <topology evidence="1 10">Single-pass type II membrane protein</topology>
    </subcellularLocation>
</comment>
<evidence type="ECO:0000256" key="3">
    <source>
        <dbReference type="ARBA" id="ARBA00022679"/>
    </source>
</evidence>
<dbReference type="Pfam" id="PF05679">
    <property type="entry name" value="CHGN"/>
    <property type="match status" value="1"/>
</dbReference>
<keyword evidence="9" id="KW-0325">Glycoprotein</keyword>
<reference evidence="12" key="2">
    <citation type="submission" date="2020-05" db="UniProtKB">
        <authorList>
            <consortium name="EnsemblMetazoa"/>
        </authorList>
    </citation>
    <scope>IDENTIFICATION</scope>
    <source>
        <strain evidence="12">Epiroticus2</strain>
    </source>
</reference>
<dbReference type="PANTHER" id="PTHR12369:SF11">
    <property type="entry name" value="HEXOSYLTRANSFERASE"/>
    <property type="match status" value="1"/>
</dbReference>
<feature type="transmembrane region" description="Helical" evidence="10">
    <location>
        <begin position="12"/>
        <end position="32"/>
    </location>
</feature>
<organism evidence="12 13">
    <name type="scientific">Anopheles epiroticus</name>
    <dbReference type="NCBI Taxonomy" id="199890"/>
    <lineage>
        <taxon>Eukaryota</taxon>
        <taxon>Metazoa</taxon>
        <taxon>Ecdysozoa</taxon>
        <taxon>Arthropoda</taxon>
        <taxon>Hexapoda</taxon>
        <taxon>Insecta</taxon>
        <taxon>Pterygota</taxon>
        <taxon>Neoptera</taxon>
        <taxon>Endopterygota</taxon>
        <taxon>Diptera</taxon>
        <taxon>Nematocera</taxon>
        <taxon>Culicoidea</taxon>
        <taxon>Culicidae</taxon>
        <taxon>Anophelinae</taxon>
        <taxon>Anopheles</taxon>
    </lineage>
</organism>
<evidence type="ECO:0000256" key="8">
    <source>
        <dbReference type="ARBA" id="ARBA00023136"/>
    </source>
</evidence>
<accession>A0A182PDM9</accession>
<dbReference type="VEuPathDB" id="VectorBase:AEPI005034"/>
<evidence type="ECO:0000256" key="10">
    <source>
        <dbReference type="RuleBase" id="RU364016"/>
    </source>
</evidence>
<keyword evidence="8 10" id="KW-0472">Membrane</keyword>
<dbReference type="STRING" id="199890.A0A182PDM9"/>
<protein>
    <recommendedName>
        <fullName evidence="10">Hexosyltransferase</fullName>
        <ecNumber evidence="10">2.4.1.-</ecNumber>
    </recommendedName>
</protein>
<evidence type="ECO:0000256" key="5">
    <source>
        <dbReference type="ARBA" id="ARBA00022968"/>
    </source>
</evidence>
<feature type="region of interest" description="Disordered" evidence="11">
    <location>
        <begin position="803"/>
        <end position="823"/>
    </location>
</feature>
<dbReference type="Proteomes" id="UP000075885">
    <property type="component" value="Unassembled WGS sequence"/>
</dbReference>
<dbReference type="Gene3D" id="3.90.550.10">
    <property type="entry name" value="Spore Coat Polysaccharide Biosynthesis Protein SpsA, Chain A"/>
    <property type="match status" value="1"/>
</dbReference>
<dbReference type="AlphaFoldDB" id="A0A182PDM9"/>
<keyword evidence="4 10" id="KW-0812">Transmembrane</keyword>
<feature type="compositionally biased region" description="Basic and acidic residues" evidence="11">
    <location>
        <begin position="715"/>
        <end position="724"/>
    </location>
</feature>
<keyword evidence="5 10" id="KW-0735">Signal-anchor</keyword>
<evidence type="ECO:0000313" key="13">
    <source>
        <dbReference type="Proteomes" id="UP000075885"/>
    </source>
</evidence>
<dbReference type="EnsemblMetazoa" id="AEPI005034-RA">
    <property type="protein sequence ID" value="AEPI005034-PA"/>
    <property type="gene ID" value="AEPI005034"/>
</dbReference>
<dbReference type="InterPro" id="IPR029044">
    <property type="entry name" value="Nucleotide-diphossugar_trans"/>
</dbReference>
<dbReference type="GO" id="GO:0047238">
    <property type="term" value="F:glucuronosyl-N-acetylgalactosaminyl-proteoglycan 4-beta-N-acetylgalactosaminyltransferase activity"/>
    <property type="evidence" value="ECO:0007669"/>
    <property type="project" value="TreeGrafter"/>
</dbReference>
<evidence type="ECO:0000256" key="9">
    <source>
        <dbReference type="ARBA" id="ARBA00023180"/>
    </source>
</evidence>
<dbReference type="FunFam" id="3.90.550.50:FF:000004">
    <property type="entry name" value="Hexosyltransferase"/>
    <property type="match status" value="1"/>
</dbReference>
<dbReference type="GO" id="GO:0032580">
    <property type="term" value="C:Golgi cisterna membrane"/>
    <property type="evidence" value="ECO:0007669"/>
    <property type="project" value="UniProtKB-SubCell"/>
</dbReference>
<name>A0A182PDM9_9DIPT</name>
<comment type="similarity">
    <text evidence="2 10">Belongs to the chondroitin N-acetylgalactosaminyltransferase family.</text>
</comment>
<evidence type="ECO:0000256" key="7">
    <source>
        <dbReference type="ARBA" id="ARBA00023034"/>
    </source>
</evidence>
<dbReference type="SUPFAM" id="SSF53448">
    <property type="entry name" value="Nucleotide-diphospho-sugar transferases"/>
    <property type="match status" value="1"/>
</dbReference>
<proteinExistence type="inferred from homology"/>
<sequence>MTVVSMTQRKKLLYGIFGIIVGLCLGAMLRNYRTLEIVSMCNNKNTAKQKCKLSMGSGFAALEIIGLEPSELPTNSQNNLVFVGVMTAKDFLQGRARAVYETWGKRVPGKIAFFSSQDSVAPDLPLVALKGVDDRYPPQKKSFMMLHYMYEHYIDRFEWFARADDDVYIRTDRLETFLRSIDSSKPQFIGQAGRGNSEDFGLLSLEYDENFCMGGPGVIMSRETLRRVAPHISTCLKNLYSTHEDVEVGRCVQKFAGIPCTWNYEMQSILHHNSSGNRAFSGILKSKEVHSAITLHPVKKPAFMYRLHAYMLGLQAQELRQEALLLHRDIAQMTELLQIPRINKNLAPGVPIFPDDESSSDYLGDHNVLGAMPDLNRHRPRKLDEVVEWDFIAKSMYSAMHPNPKRRIESSLKEGLTDVIREIMEHINNFSRQRGRVIEFRELLYGYSRVNSLYGQDLILDLLLVYKKYRGKKMTVPVRRHLYIQRSFTEICVREITDGVVPSQAVTSSPRVSPNTDTARHFTNATGLDRFSHRVKSLLNGLERLTDTFSNSGQQGASSNRHRDRIVFVIPLSGRSETFMRFLRNFEEVALRQDGATDLLVSMYVDPVETPMIVALLDNLKARYPAARINYLQLYGNFSRGIALDRAIKSPHCVPDDILFLIDVDIVFTVQSLDRIRMNVIRHHQIYLPIVFSEYDPRPPSRFLAPDDPSAATTERYKPLAEPSDRHRNFSVPYRITNDNGYFRQFGYGLVGIYKADLLRPDLKGFNTDITGWGLEDVKFLENVLALNQRGNQRLQAIADGRWDPFEAPAPDGSSTTPPPPSEELAIFRAPDPSLVHIFHPIHCDTNLEEAQYKMCLGTMANTIGSYDALHELYLKSPQLQLFARQQSKSRGPG</sequence>
<evidence type="ECO:0000256" key="6">
    <source>
        <dbReference type="ARBA" id="ARBA00022989"/>
    </source>
</evidence>
<evidence type="ECO:0000256" key="1">
    <source>
        <dbReference type="ARBA" id="ARBA00004447"/>
    </source>
</evidence>
<keyword evidence="13" id="KW-1185">Reference proteome</keyword>
<evidence type="ECO:0000256" key="4">
    <source>
        <dbReference type="ARBA" id="ARBA00022692"/>
    </source>
</evidence>
<evidence type="ECO:0000256" key="11">
    <source>
        <dbReference type="SAM" id="MobiDB-lite"/>
    </source>
</evidence>
<reference evidence="13" key="1">
    <citation type="submission" date="2013-03" db="EMBL/GenBank/DDBJ databases">
        <title>The Genome Sequence of Anopheles epiroticus epiroticus2.</title>
        <authorList>
            <consortium name="The Broad Institute Genomics Platform"/>
            <person name="Neafsey D.E."/>
            <person name="Howell P."/>
            <person name="Walker B."/>
            <person name="Young S.K."/>
            <person name="Zeng Q."/>
            <person name="Gargeya S."/>
            <person name="Fitzgerald M."/>
            <person name="Haas B."/>
            <person name="Abouelleil A."/>
            <person name="Allen A.W."/>
            <person name="Alvarado L."/>
            <person name="Arachchi H.M."/>
            <person name="Berlin A.M."/>
            <person name="Chapman S.B."/>
            <person name="Gainer-Dewar J."/>
            <person name="Goldberg J."/>
            <person name="Griggs A."/>
            <person name="Gujja S."/>
            <person name="Hansen M."/>
            <person name="Howarth C."/>
            <person name="Imamovic A."/>
            <person name="Ireland A."/>
            <person name="Larimer J."/>
            <person name="McCowan C."/>
            <person name="Murphy C."/>
            <person name="Pearson M."/>
            <person name="Poon T.W."/>
            <person name="Priest M."/>
            <person name="Roberts A."/>
            <person name="Saif S."/>
            <person name="Shea T."/>
            <person name="Sisk P."/>
            <person name="Sykes S."/>
            <person name="Wortman J."/>
            <person name="Nusbaum C."/>
            <person name="Birren B."/>
        </authorList>
    </citation>
    <scope>NUCLEOTIDE SEQUENCE [LARGE SCALE GENOMIC DNA]</scope>
    <source>
        <strain evidence="13">Epiroticus2</strain>
    </source>
</reference>